<dbReference type="Proteomes" id="UP001449657">
    <property type="component" value="Chromosome"/>
</dbReference>
<feature type="region of interest" description="Disordered" evidence="1">
    <location>
        <begin position="23"/>
        <end position="51"/>
    </location>
</feature>
<dbReference type="EMBL" id="CP150096">
    <property type="protein sequence ID" value="WZN45623.1"/>
    <property type="molecule type" value="Genomic_DNA"/>
</dbReference>
<accession>A0ABZ2Z1R9</accession>
<sequence length="1005" mass="108526">MNRRETLRLLALGSAGVVAPVAAWGSSPGKPKETPATGPDDGLTGASGPAFDTHAATDAGRKTVLYLVADSAFLSAVGGNLPANVVPLQRHQLDEAKLLQELAAGNGMIWVGKPEGIPAALSVGGFRPSEAALAVSVAANGPMPLADITFKPAVSFSAYIAPPKEMPNHNIDEEVRADFLPVLEAYDQFGNLTGYPGLLMSYYAPSLAAGRFKGSDCWFYLFENPLAALDVKGWTALLQKTAARWKGGLQVYAHQSNYAAYHPGERVQLRTRVQNQGTQAVAATFRYSVKAPGAGAFTPLITTRRVASGGSDTEVLCDFKPVAGNGMWTIQLEILQDVDKAALLALEGEPVVIDKRYIGFVAQGAALQTPPMLAVKGPSIVLDGEEGFWSGTHYYPSTSWWEWAWRDFHPLKVAEDFAAIRKAGYRIVRVWVDPVTDEPSLRAMDAAIQLAAEHGLVLDICIFTQWARHMGFERPDGTHAYFEYRHERDFNIVSFSLRNLGLQRELVGLLAARWKGAGNIIYNLANEVYLKDPDETQMDAEVATWRGIPAGKGTLRDSMLFRRWSNEMTAAIRNAGGMQPAMPGYMFSTMDGGDTYLANEDAPILPWHNYLPPEQAGLSAQYFDPIGSNRPVIIEEFGNGKWNNLAYYDASVHYALAGGAACAMSYEWGVSWFARESCYWPLPLREASQLEPDPRWFPPYLGLDSAWFERGVGLCPTPSGTGYGSVYHGTPFPADAAIALGRLGLMGKGLQRVAVPEKVYIIVPSGNLSAMEPVKKTLAALWAGKALFGVWQESALEAIPAGTKAVICPHPLTNPSALQALRSKGVAVFEGPDAWQACNAFEKVDVKNGEQVKLLARRTENGVLFTLAAEQPADAKPVARTVALQYGKTAAGLTVSDFGIVQITGKGVVLMEGGGELRINGKLLCSIPQGRVILSAPGGQDLLQAKQIQLMATVPTKISFGRKIASVGISDGVKPPVKVTQRLANGKDLLIDDQLVKYMIHLTLA</sequence>
<evidence type="ECO:0008006" key="4">
    <source>
        <dbReference type="Google" id="ProtNLM"/>
    </source>
</evidence>
<dbReference type="RefSeq" id="WP_341840375.1">
    <property type="nucleotide sequence ID" value="NZ_CP149792.1"/>
</dbReference>
<evidence type="ECO:0000313" key="2">
    <source>
        <dbReference type="EMBL" id="WZN45623.1"/>
    </source>
</evidence>
<reference evidence="2 3" key="1">
    <citation type="submission" date="2024-03" db="EMBL/GenBank/DDBJ databases">
        <title>Chitinophaga caseinilytica sp. nov., a casein hydrolysing bacterium isolated from forest soil.</title>
        <authorList>
            <person name="Lee D.S."/>
            <person name="Han D.M."/>
            <person name="Baek J.H."/>
            <person name="Choi D.G."/>
            <person name="Jeon J.H."/>
            <person name="Jeon C.O."/>
        </authorList>
    </citation>
    <scope>NUCLEOTIDE SEQUENCE [LARGE SCALE GENOMIC DNA]</scope>
    <source>
        <strain evidence="2 3">KACC 19118</strain>
    </source>
</reference>
<gene>
    <name evidence="2" type="ORF">WJU22_22240</name>
</gene>
<dbReference type="SUPFAM" id="SSF51445">
    <property type="entry name" value="(Trans)glycosidases"/>
    <property type="match status" value="1"/>
</dbReference>
<protein>
    <recommendedName>
        <fullName evidence="4">Glycoside hydrolase family 42 N-terminal domain-containing protein</fullName>
    </recommendedName>
</protein>
<organism evidence="2 3">
    <name type="scientific">Chitinophaga caseinilytica</name>
    <dbReference type="NCBI Taxonomy" id="2267521"/>
    <lineage>
        <taxon>Bacteria</taxon>
        <taxon>Pseudomonadati</taxon>
        <taxon>Bacteroidota</taxon>
        <taxon>Chitinophagia</taxon>
        <taxon>Chitinophagales</taxon>
        <taxon>Chitinophagaceae</taxon>
        <taxon>Chitinophaga</taxon>
    </lineage>
</organism>
<evidence type="ECO:0000256" key="1">
    <source>
        <dbReference type="SAM" id="MobiDB-lite"/>
    </source>
</evidence>
<dbReference type="InterPro" id="IPR017853">
    <property type="entry name" value="GH"/>
</dbReference>
<proteinExistence type="predicted"/>
<evidence type="ECO:0000313" key="3">
    <source>
        <dbReference type="Proteomes" id="UP001449657"/>
    </source>
</evidence>
<dbReference type="Gene3D" id="3.20.20.80">
    <property type="entry name" value="Glycosidases"/>
    <property type="match status" value="1"/>
</dbReference>
<keyword evidence="3" id="KW-1185">Reference proteome</keyword>
<name>A0ABZ2Z1R9_9BACT</name>